<dbReference type="InterPro" id="IPR021457">
    <property type="entry name" value="DUF3108"/>
</dbReference>
<keyword evidence="2" id="KW-1185">Reference proteome</keyword>
<dbReference type="KEGG" id="ial:IALB_1563"/>
<organism evidence="1 2">
    <name type="scientific">Ignavibacterium album (strain DSM 19864 / JCM 16511 / NBRC 101810 / Mat9-16)</name>
    <dbReference type="NCBI Taxonomy" id="945713"/>
    <lineage>
        <taxon>Bacteria</taxon>
        <taxon>Pseudomonadati</taxon>
        <taxon>Ignavibacteriota</taxon>
        <taxon>Ignavibacteria</taxon>
        <taxon>Ignavibacteriales</taxon>
        <taxon>Ignavibacteriaceae</taxon>
        <taxon>Ignavibacterium</taxon>
    </lineage>
</organism>
<dbReference type="Pfam" id="PF11306">
    <property type="entry name" value="DUF3108"/>
    <property type="match status" value="1"/>
</dbReference>
<evidence type="ECO:0000313" key="2">
    <source>
        <dbReference type="Proteomes" id="UP000007394"/>
    </source>
</evidence>
<gene>
    <name evidence="1" type="ordered locus">IALB_1563</name>
</gene>
<sequence length="270" mass="31721">MRKASFIFFAVIIFSIVNYNQTKNKIFQNDLPFRKIDVGEEITYVVKYLFISIGEIKLKVTKREITHNDTIYSAIAYIDSYEGLPFVNLHQIYETKFNPRQIPIFFRGTIIDKDTTFTEYTFNYKSNRIHILKGSKTKNEIWTDSSAVLDREYLDGLSLFYYARMRTGRKASYSTPVFINEKGEKTVIRCYDKPEPIEIDAVDYKVNCVYLDGETEFKGIFGLTGYFEGWFSNDEYAVPIYAKMSVIIGNITVELKEWKKKNWTPPKFYN</sequence>
<dbReference type="eggNOG" id="ENOG5033MAE">
    <property type="taxonomic scope" value="Bacteria"/>
</dbReference>
<dbReference type="STRING" id="945713.IALB_1563"/>
<name>I0AJW4_IGNAJ</name>
<dbReference type="RefSeq" id="WP_014560424.1">
    <property type="nucleotide sequence ID" value="NC_017464.1"/>
</dbReference>
<dbReference type="OrthoDB" id="9808473at2"/>
<dbReference type="AlphaFoldDB" id="I0AJW4"/>
<evidence type="ECO:0000313" key="1">
    <source>
        <dbReference type="EMBL" id="AFH49271.1"/>
    </source>
</evidence>
<dbReference type="Proteomes" id="UP000007394">
    <property type="component" value="Chromosome"/>
</dbReference>
<reference evidence="1 2" key="1">
    <citation type="journal article" date="2012" name="Front. Microbiol.">
        <title>Complete genome of Ignavibacterium album, a metabolically versatile, flagellated, facultative anaerobe from the phylum Chlorobi.</title>
        <authorList>
            <person name="Liu Z."/>
            <person name="Frigaard N.-U."/>
            <person name="Vogl K."/>
            <person name="Iino T."/>
            <person name="Ohkuma M."/>
            <person name="Overmann J."/>
            <person name="Bryant D.A."/>
        </authorList>
    </citation>
    <scope>NUCLEOTIDE SEQUENCE [LARGE SCALE GENOMIC DNA]</scope>
    <source>
        <strain evidence="2">DSM 19864 / JCM 16511 / NBRC 101810 / Mat9-16</strain>
    </source>
</reference>
<accession>I0AJW4</accession>
<dbReference type="HOGENOM" id="CLU_1064289_0_0_10"/>
<protein>
    <recommendedName>
        <fullName evidence="3">DUF3108 domain-containing protein</fullName>
    </recommendedName>
</protein>
<dbReference type="EMBL" id="CP003418">
    <property type="protein sequence ID" value="AFH49271.1"/>
    <property type="molecule type" value="Genomic_DNA"/>
</dbReference>
<proteinExistence type="predicted"/>
<evidence type="ECO:0008006" key="3">
    <source>
        <dbReference type="Google" id="ProtNLM"/>
    </source>
</evidence>